<dbReference type="GO" id="GO:0016121">
    <property type="term" value="P:carotene catabolic process"/>
    <property type="evidence" value="ECO:0007669"/>
    <property type="project" value="TreeGrafter"/>
</dbReference>
<dbReference type="Pfam" id="PF03055">
    <property type="entry name" value="RPE65"/>
    <property type="match status" value="1"/>
</dbReference>
<evidence type="ECO:0000256" key="5">
    <source>
        <dbReference type="SAM" id="MobiDB-lite"/>
    </source>
</evidence>
<comment type="caution">
    <text evidence="6">The sequence shown here is derived from an EMBL/GenBank/DDBJ whole genome shotgun (WGS) entry which is preliminary data.</text>
</comment>
<feature type="compositionally biased region" description="Low complexity" evidence="5">
    <location>
        <begin position="29"/>
        <end position="44"/>
    </location>
</feature>
<feature type="binding site" evidence="4">
    <location>
        <position position="300"/>
    </location>
    <ligand>
        <name>Fe cation</name>
        <dbReference type="ChEBI" id="CHEBI:24875"/>
        <note>catalytic</note>
    </ligand>
</feature>
<keyword evidence="7" id="KW-1185">Reference proteome</keyword>
<feature type="binding site" evidence="4">
    <location>
        <position position="360"/>
    </location>
    <ligand>
        <name>Fe cation</name>
        <dbReference type="ChEBI" id="CHEBI:24875"/>
        <note>catalytic</note>
    </ligand>
</feature>
<proteinExistence type="inferred from homology"/>
<comment type="cofactor">
    <cofactor evidence="4">
        <name>Fe(2+)</name>
        <dbReference type="ChEBI" id="CHEBI:29033"/>
    </cofactor>
    <text evidence="4">Binds 1 Fe(2+) ion per subunit.</text>
</comment>
<dbReference type="GO" id="GO:0046872">
    <property type="term" value="F:metal ion binding"/>
    <property type="evidence" value="ECO:0007669"/>
    <property type="project" value="UniProtKB-KW"/>
</dbReference>
<gene>
    <name evidence="6" type="ORF">C2E21_2088</name>
</gene>
<dbReference type="STRING" id="3076.A0A2P6TZG3"/>
<keyword evidence="3 4" id="KW-0408">Iron</keyword>
<accession>A0A2P6TZG3</accession>
<feature type="binding site" evidence="4">
    <location>
        <position position="614"/>
    </location>
    <ligand>
        <name>Fe cation</name>
        <dbReference type="ChEBI" id="CHEBI:24875"/>
        <note>catalytic</note>
    </ligand>
</feature>
<organism evidence="6 7">
    <name type="scientific">Chlorella sorokiniana</name>
    <name type="common">Freshwater green alga</name>
    <dbReference type="NCBI Taxonomy" id="3076"/>
    <lineage>
        <taxon>Eukaryota</taxon>
        <taxon>Viridiplantae</taxon>
        <taxon>Chlorophyta</taxon>
        <taxon>core chlorophytes</taxon>
        <taxon>Trebouxiophyceae</taxon>
        <taxon>Chlorellales</taxon>
        <taxon>Chlorellaceae</taxon>
        <taxon>Chlorella clade</taxon>
        <taxon>Chlorella</taxon>
    </lineage>
</organism>
<dbReference type="Proteomes" id="UP000239899">
    <property type="component" value="Unassembled WGS sequence"/>
</dbReference>
<evidence type="ECO:0000256" key="1">
    <source>
        <dbReference type="ARBA" id="ARBA00006787"/>
    </source>
</evidence>
<feature type="region of interest" description="Disordered" evidence="5">
    <location>
        <begin position="1"/>
        <end position="44"/>
    </location>
</feature>
<evidence type="ECO:0000256" key="3">
    <source>
        <dbReference type="ARBA" id="ARBA00023004"/>
    </source>
</evidence>
<feature type="compositionally biased region" description="Low complexity" evidence="5">
    <location>
        <begin position="1"/>
        <end position="18"/>
    </location>
</feature>
<sequence length="630" mass="69104">MLRAAAQSAQQQQQQVEEQAADEERRRSGSAASTSSSSSGSSGVAAATSLLDGLLHRSGSSAAETGLAASAQHKAAAEGQARNTAVDVKYKPFLDAWDRGFIEAEEEPEGYFMEVVQGQVPPELTGTLFRNGPGRFSVGGQPFQHPYDGDGFILSIAFKDGRAFFRSRFVRTAEYEAESAKQRVLFRGTFATQRPGGAASNAMDVYVKNTANTNVVHWGGRLWALFEAGQPYRLDPATLETQGLETLGGQVQPGLPFDLGAQAANEGFSSMVRGIHQRLGSAQHMPPELFNAGGDAVTAHPHVDSSTGRLVTFSYKVGPSIRQPPLPPWLGTELNFLELEADFSVAAQRTFHLAGFAFLHDMAVTPNYYVVFQNPVTVDNLPYILGRAPAAACVRWVEGKPTLLHLIPRPGRTDAEGRPLEARTFTLPPLFIFHHANAYEADDGQRIVVDSIHYDSLPAVGREALAEQQIDPDVAFRSRLRRVEVDLRTVVQRITGSFDEYLEMVAINETRFGRPHRYVYGYNSVFDVPQIGIAKIDMEGRQVSLYRPGHQHFLLEPKFVPRPGGTREDDGWLLSVGFHSGTQESFLVILDAQQLEAGPVATLRFRRPVPSGLHGCWTSEYYGPHGMQPN</sequence>
<dbReference type="AlphaFoldDB" id="A0A2P6TZG3"/>
<feature type="binding site" evidence="4">
    <location>
        <position position="434"/>
    </location>
    <ligand>
        <name>Fe cation</name>
        <dbReference type="ChEBI" id="CHEBI:24875"/>
        <note>catalytic</note>
    </ligand>
</feature>
<dbReference type="InterPro" id="IPR004294">
    <property type="entry name" value="Carotenoid_Oase"/>
</dbReference>
<name>A0A2P6TZG3_CHLSO</name>
<dbReference type="OrthoDB" id="1069523at2759"/>
<dbReference type="EMBL" id="LHPG02000004">
    <property type="protein sequence ID" value="PRW59430.1"/>
    <property type="molecule type" value="Genomic_DNA"/>
</dbReference>
<keyword evidence="2 4" id="KW-0479">Metal-binding</keyword>
<protein>
    <submittedName>
        <fullName evidence="6">Apocarotenoid-15,15-oxygenase</fullName>
    </submittedName>
</protein>
<evidence type="ECO:0000256" key="4">
    <source>
        <dbReference type="PIRSR" id="PIRSR604294-1"/>
    </source>
</evidence>
<dbReference type="GO" id="GO:0010436">
    <property type="term" value="F:carotenoid dioxygenase activity"/>
    <property type="evidence" value="ECO:0007669"/>
    <property type="project" value="TreeGrafter"/>
</dbReference>
<evidence type="ECO:0000256" key="2">
    <source>
        <dbReference type="ARBA" id="ARBA00022723"/>
    </source>
</evidence>
<reference evidence="6 7" key="1">
    <citation type="journal article" date="2018" name="Plant J.">
        <title>Genome sequences of Chlorella sorokiniana UTEX 1602 and Micractinium conductrix SAG 241.80: implications to maltose excretion by a green alga.</title>
        <authorList>
            <person name="Arriola M.B."/>
            <person name="Velmurugan N."/>
            <person name="Zhang Y."/>
            <person name="Plunkett M.H."/>
            <person name="Hondzo H."/>
            <person name="Barney B.M."/>
        </authorList>
    </citation>
    <scope>NUCLEOTIDE SEQUENCE [LARGE SCALE GENOMIC DNA]</scope>
    <source>
        <strain evidence="7">UTEX 1602</strain>
    </source>
</reference>
<dbReference type="PANTHER" id="PTHR10543:SF138">
    <property type="entry name" value="CAROTENOID OXYGENASE"/>
    <property type="match status" value="1"/>
</dbReference>
<evidence type="ECO:0000313" key="6">
    <source>
        <dbReference type="EMBL" id="PRW59430.1"/>
    </source>
</evidence>
<evidence type="ECO:0000313" key="7">
    <source>
        <dbReference type="Proteomes" id="UP000239899"/>
    </source>
</evidence>
<comment type="similarity">
    <text evidence="1">Belongs to the carotenoid oxygenase family.</text>
</comment>
<dbReference type="PANTHER" id="PTHR10543">
    <property type="entry name" value="BETA-CAROTENE DIOXYGENASE"/>
    <property type="match status" value="1"/>
</dbReference>